<dbReference type="RefSeq" id="WP_309540478.1">
    <property type="nucleotide sequence ID" value="NZ_CP133659.1"/>
</dbReference>
<evidence type="ECO:0000256" key="1">
    <source>
        <dbReference type="SAM" id="Coils"/>
    </source>
</evidence>
<dbReference type="Proteomes" id="UP001180616">
    <property type="component" value="Chromosome"/>
</dbReference>
<protein>
    <submittedName>
        <fullName evidence="2">Phage tail protein</fullName>
    </submittedName>
</protein>
<feature type="coiled-coil region" evidence="1">
    <location>
        <begin position="87"/>
        <end position="117"/>
    </location>
</feature>
<evidence type="ECO:0000313" key="3">
    <source>
        <dbReference type="Proteomes" id="UP001180616"/>
    </source>
</evidence>
<accession>A0ABY9QXX4</accession>
<keyword evidence="1" id="KW-0175">Coiled coil</keyword>
<reference evidence="2" key="1">
    <citation type="submission" date="2023-09" db="EMBL/GenBank/DDBJ databases">
        <authorList>
            <consortium name="CW5 consortium"/>
            <person name="Lu C.-W."/>
        </authorList>
    </citation>
    <scope>NUCLEOTIDE SEQUENCE</scope>
    <source>
        <strain evidence="2">KPS</strain>
    </source>
</reference>
<keyword evidence="3" id="KW-1185">Reference proteome</keyword>
<name>A0ABY9QXX4_9BACT</name>
<dbReference type="EMBL" id="CP133659">
    <property type="protein sequence ID" value="WMW64385.1"/>
    <property type="molecule type" value="Genomic_DNA"/>
</dbReference>
<evidence type="ECO:0000313" key="2">
    <source>
        <dbReference type="EMBL" id="WMW64385.1"/>
    </source>
</evidence>
<gene>
    <name evidence="2" type="ORF">KPS_002397</name>
</gene>
<proteinExistence type="predicted"/>
<organism evidence="2 3">
    <name type="scientific">Nitratidesulfovibrio liaohensis</name>
    <dbReference type="NCBI Taxonomy" id="2604158"/>
    <lineage>
        <taxon>Bacteria</taxon>
        <taxon>Pseudomonadati</taxon>
        <taxon>Thermodesulfobacteriota</taxon>
        <taxon>Desulfovibrionia</taxon>
        <taxon>Desulfovibrionales</taxon>
        <taxon>Desulfovibrionaceae</taxon>
        <taxon>Nitratidesulfovibrio</taxon>
    </lineage>
</organism>
<sequence>MIWIRQHEHGVDTCEGESSPGDEWSLLADQDSLVLSDLRASKQAEIRMGYEISLAGVLAGEEASPMLVAVESAMLAVSDPDGLQFLVEMLADRRAALEQALADASAAEDALAAIRALAVSYPT</sequence>